<comment type="similarity">
    <text evidence="1">Belongs to the SMC family. SMC5 subfamily.</text>
</comment>
<feature type="compositionally biased region" description="Basic and acidic residues" evidence="5">
    <location>
        <begin position="1"/>
        <end position="13"/>
    </location>
</feature>
<evidence type="ECO:0000313" key="6">
    <source>
        <dbReference type="EMBL" id="KAL3422325.1"/>
    </source>
</evidence>
<feature type="coiled-coil region" evidence="4">
    <location>
        <begin position="444"/>
        <end position="537"/>
    </location>
</feature>
<feature type="compositionally biased region" description="Basic and acidic residues" evidence="5">
    <location>
        <begin position="22"/>
        <end position="31"/>
    </location>
</feature>
<dbReference type="InterPro" id="IPR027417">
    <property type="entry name" value="P-loop_NTPase"/>
</dbReference>
<reference evidence="6 7" key="1">
    <citation type="submission" date="2024-06" db="EMBL/GenBank/DDBJ databases">
        <title>Complete genome of Phlyctema vagabunda strain 19-DSS-EL-015.</title>
        <authorList>
            <person name="Fiorenzani C."/>
        </authorList>
    </citation>
    <scope>NUCLEOTIDE SEQUENCE [LARGE SCALE GENOMIC DNA]</scope>
    <source>
        <strain evidence="6 7">19-DSS-EL-015</strain>
    </source>
</reference>
<keyword evidence="3 4" id="KW-0175">Coiled coil</keyword>
<dbReference type="Proteomes" id="UP001629113">
    <property type="component" value="Unassembled WGS sequence"/>
</dbReference>
<dbReference type="PANTHER" id="PTHR45916:SF1">
    <property type="entry name" value="STRUCTURAL MAINTENANCE OF CHROMOSOMES PROTEIN 5"/>
    <property type="match status" value="1"/>
</dbReference>
<accession>A0ABR4PG72</accession>
<evidence type="ECO:0000256" key="2">
    <source>
        <dbReference type="ARBA" id="ARBA00018687"/>
    </source>
</evidence>
<evidence type="ECO:0000256" key="3">
    <source>
        <dbReference type="ARBA" id="ARBA00023054"/>
    </source>
</evidence>
<feature type="coiled-coil region" evidence="4">
    <location>
        <begin position="224"/>
        <end position="251"/>
    </location>
</feature>
<name>A0ABR4PG72_9HELO</name>
<evidence type="ECO:0000256" key="4">
    <source>
        <dbReference type="SAM" id="Coils"/>
    </source>
</evidence>
<protein>
    <recommendedName>
        <fullName evidence="2">Structural maintenance of chromosomes protein 5</fullName>
    </recommendedName>
</protein>
<comment type="caution">
    <text evidence="6">The sequence shown here is derived from an EMBL/GenBank/DDBJ whole genome shotgun (WGS) entry which is preliminary data.</text>
</comment>
<dbReference type="SUPFAM" id="SSF52540">
    <property type="entry name" value="P-loop containing nucleoside triphosphate hydrolases"/>
    <property type="match status" value="1"/>
</dbReference>
<keyword evidence="7" id="KW-1185">Reference proteome</keyword>
<dbReference type="Gene3D" id="3.40.50.300">
    <property type="entry name" value="P-loop containing nucleotide triphosphate hydrolases"/>
    <property type="match status" value="1"/>
</dbReference>
<sequence length="880" mass="101641">MIESHDKLKELRKSQKTLQSSKSEDQEKLDNLEVRQQNLRAEVDKVRKRKEIQDKIKLLEKAIVFVEYNIARALHNELKAKAQATEQKLKELERRIEPLMRSVNEKQEYQQQIEVVIKERKRALQHAERAADQALEKIQILEKNIAGNEADITSRKQNDAKRKADVNDLQKKIREIDARLANPPPEFNASTWNERIREKGASRNPLRAEQAQLGEADRLLIEQGTRVLNARKEAEQELASLESQAGQQASKIGKFSVDVQKAWKWVQEHMDEFEKEVYGPPMITCSIKDPRYLDQLEAVVGRNSLLTITTQTSADNRKLAIKLKELGLLKVRYVRATGNIERKPMWTDQQLKENGLDVWAFDLIDGPDPVLDMIFSGRNRTPLGLKDISEEQLERMQKSSIRFIAGRTFYTTTYRPEYDAGSTSTRGIKNAFMWTDAPVDKAASRELERKIQELSTEFERMQAEVRPHRVRMGAIKEEIETIGKEVEELNQSKAAEQKLRGQYNALPTRKEQFQENLASRKREGEQVQQQMREVRAEWDKNVIEKAEVGLQYKDLVAQIRTCHEELLDAEVRRIEAISDVDALKEKNAENARKLDEGKRAAAEARRLSDIEKGKARRSLEAVKILLAEAQEDGTDHYFQVECADKTIDGIQNEMAAEKAKLELIHASNPNAIRDFEERQRQLDKLQEKMARVEEELGNVDTEITEVRGQWEPELDKLVLEISEAFAFNFERIGCNGEVGIRKEEDFDLWAIEIRVKFRENETLQILDAHRQSGGERSVSTIFYLMALQSLAKSPFRVVDEINQGMDPRNERMVHERMVEIACQEHTSQYFLITPKLLTGLRYDRRMKVLCIASGEYMPKDYKSLNVSKIIGMRRAVLAAR</sequence>
<proteinExistence type="inferred from homology"/>
<evidence type="ECO:0000313" key="7">
    <source>
        <dbReference type="Proteomes" id="UP001629113"/>
    </source>
</evidence>
<feature type="region of interest" description="Disordered" evidence="5">
    <location>
        <begin position="1"/>
        <end position="31"/>
    </location>
</feature>
<gene>
    <name evidence="6" type="ORF">PVAG01_06481</name>
</gene>
<dbReference type="PANTHER" id="PTHR45916">
    <property type="entry name" value="STRUCTURAL MAINTENANCE OF CHROMOSOMES PROTEIN 5"/>
    <property type="match status" value="1"/>
</dbReference>
<evidence type="ECO:0000256" key="5">
    <source>
        <dbReference type="SAM" id="MobiDB-lite"/>
    </source>
</evidence>
<feature type="coiled-coil region" evidence="4">
    <location>
        <begin position="668"/>
        <end position="702"/>
    </location>
</feature>
<dbReference type="EMBL" id="JBFCZG010000005">
    <property type="protein sequence ID" value="KAL3422325.1"/>
    <property type="molecule type" value="Genomic_DNA"/>
</dbReference>
<evidence type="ECO:0000256" key="1">
    <source>
        <dbReference type="ARBA" id="ARBA00010171"/>
    </source>
</evidence>
<organism evidence="6 7">
    <name type="scientific">Phlyctema vagabunda</name>
    <dbReference type="NCBI Taxonomy" id="108571"/>
    <lineage>
        <taxon>Eukaryota</taxon>
        <taxon>Fungi</taxon>
        <taxon>Dikarya</taxon>
        <taxon>Ascomycota</taxon>
        <taxon>Pezizomycotina</taxon>
        <taxon>Leotiomycetes</taxon>
        <taxon>Helotiales</taxon>
        <taxon>Dermateaceae</taxon>
        <taxon>Phlyctema</taxon>
    </lineage>
</organism>